<evidence type="ECO:0000256" key="1">
    <source>
        <dbReference type="SAM" id="Coils"/>
    </source>
</evidence>
<evidence type="ECO:0000313" key="2">
    <source>
        <dbReference type="EMBL" id="REJ07743.1"/>
    </source>
</evidence>
<feature type="coiled-coil region" evidence="1">
    <location>
        <begin position="34"/>
        <end position="61"/>
    </location>
</feature>
<dbReference type="RefSeq" id="WP_115824394.1">
    <property type="nucleotide sequence ID" value="NZ_QUAE01000015.1"/>
</dbReference>
<keyword evidence="3" id="KW-1185">Reference proteome</keyword>
<comment type="caution">
    <text evidence="2">The sequence shown here is derived from an EMBL/GenBank/DDBJ whole genome shotgun (WGS) entry which is preliminary data.</text>
</comment>
<dbReference type="AlphaFoldDB" id="A0A3E0J464"/>
<dbReference type="Gene3D" id="1.10.287.1080">
    <property type="entry name" value="MazG-like"/>
    <property type="match status" value="1"/>
</dbReference>
<gene>
    <name evidence="2" type="ORF">DYE48_15360</name>
</gene>
<reference evidence="2 3" key="1">
    <citation type="submission" date="2018-08" db="EMBL/GenBank/DDBJ databases">
        <title>Genome sequence of Halobacillus trueperi KCTC 3686.</title>
        <authorList>
            <person name="Cho K.H."/>
            <person name="Kwak M.-J."/>
            <person name="Kim B.-Y."/>
            <person name="Chun J."/>
        </authorList>
    </citation>
    <scope>NUCLEOTIDE SEQUENCE [LARGE SCALE GENOMIC DNA]</scope>
    <source>
        <strain evidence="2 3">KCTC 3686</strain>
    </source>
</reference>
<dbReference type="EMBL" id="QUAE01000015">
    <property type="protein sequence ID" value="REJ07743.1"/>
    <property type="molecule type" value="Genomic_DNA"/>
</dbReference>
<dbReference type="InterPro" id="IPR038735">
    <property type="entry name" value="MSMEG_1276-like_NTP-PPase_dom"/>
</dbReference>
<protein>
    <submittedName>
        <fullName evidence="2">Phosphoribosyl-ATP pyrophosphohydrolase</fullName>
    </submittedName>
</protein>
<keyword evidence="1" id="KW-0175">Coiled coil</keyword>
<organism evidence="2 3">
    <name type="scientific">Halobacillus trueperi</name>
    <dbReference type="NCBI Taxonomy" id="156205"/>
    <lineage>
        <taxon>Bacteria</taxon>
        <taxon>Bacillati</taxon>
        <taxon>Bacillota</taxon>
        <taxon>Bacilli</taxon>
        <taxon>Bacillales</taxon>
        <taxon>Bacillaceae</taxon>
        <taxon>Halobacillus</taxon>
    </lineage>
</organism>
<dbReference type="CDD" id="cd11532">
    <property type="entry name" value="NTP-PPase_COG4997"/>
    <property type="match status" value="1"/>
</dbReference>
<dbReference type="InterPro" id="IPR021130">
    <property type="entry name" value="PRib-ATP_PPHydrolase-like"/>
</dbReference>
<dbReference type="Proteomes" id="UP000256305">
    <property type="component" value="Unassembled WGS sequence"/>
</dbReference>
<keyword evidence="2" id="KW-0378">Hydrolase</keyword>
<name>A0A3E0J464_9BACI</name>
<dbReference type="SUPFAM" id="SSF101386">
    <property type="entry name" value="all-alpha NTP pyrophosphatases"/>
    <property type="match status" value="1"/>
</dbReference>
<evidence type="ECO:0000313" key="3">
    <source>
        <dbReference type="Proteomes" id="UP000256305"/>
    </source>
</evidence>
<proteinExistence type="predicted"/>
<sequence length="107" mass="12417">MPVYNKLVRDLIPKIIEDQGKSLKTQILSDEAYRKELRTKLKEEMNEYLEADNDKDAVEELADVLELMNALAKQHGSSITEVEEVRKQKAEKRGAFEEKVFLVHVEE</sequence>
<accession>A0A3E0J464</accession>
<dbReference type="GO" id="GO:0016787">
    <property type="term" value="F:hydrolase activity"/>
    <property type="evidence" value="ECO:0007669"/>
    <property type="project" value="UniProtKB-KW"/>
</dbReference>
<dbReference type="Pfam" id="PF01503">
    <property type="entry name" value="PRA-PH"/>
    <property type="match status" value="1"/>
</dbReference>